<dbReference type="RefSeq" id="WP_120766207.1">
    <property type="nucleotide sequence ID" value="NZ_CP033169.1"/>
</dbReference>
<organism evidence="4 5">
    <name type="scientific">Biomaibacter acetigenes</name>
    <dbReference type="NCBI Taxonomy" id="2316383"/>
    <lineage>
        <taxon>Bacteria</taxon>
        <taxon>Bacillati</taxon>
        <taxon>Bacillota</taxon>
        <taxon>Clostridia</taxon>
        <taxon>Thermosediminibacterales</taxon>
        <taxon>Tepidanaerobacteraceae</taxon>
        <taxon>Biomaibacter</taxon>
    </lineage>
</organism>
<accession>A0A3G2R8M8</accession>
<dbReference type="GO" id="GO:0003676">
    <property type="term" value="F:nucleic acid binding"/>
    <property type="evidence" value="ECO:0007669"/>
    <property type="project" value="InterPro"/>
</dbReference>
<gene>
    <name evidence="4" type="ORF">D2962_11475</name>
</gene>
<dbReference type="Proteomes" id="UP000280960">
    <property type="component" value="Chromosome"/>
</dbReference>
<dbReference type="EMBL" id="CP033169">
    <property type="protein sequence ID" value="AYO31137.1"/>
    <property type="molecule type" value="Genomic_DNA"/>
</dbReference>
<dbReference type="KEGG" id="bacg:D2962_11475"/>
<keyword evidence="5" id="KW-1185">Reference proteome</keyword>
<sequence>MENGAFTFTMWLGVSNIMEKRGELFRVDMGLTAGSSFSVLNLNMEIFDGVFTFKHYNDVLKERIVSPVKQAYFPDTFGFAIVDAPACLHNELKDEVKLIKLAEAVCYFKNGALGPGLAILQMLEADLSESLFLEKMLPSILRTNIAAEYFYGNSIKEADEGLGIGFFRIPVMDPKLIYSESEIVFYIHPAGLCHDRRYNSIEFLTPGDKVIFEREENNVHDPNAVHIYTEKGIDLGYIPRCIASIINFNMRRRSRYEALISLVLPDTFYHDQRIAIQARLISEKPVI</sequence>
<proteinExistence type="predicted"/>
<evidence type="ECO:0000259" key="3">
    <source>
        <dbReference type="SMART" id="SM00910"/>
    </source>
</evidence>
<dbReference type="SMART" id="SM00910">
    <property type="entry name" value="HIRAN"/>
    <property type="match status" value="1"/>
</dbReference>
<dbReference type="InterPro" id="IPR014905">
    <property type="entry name" value="HIRAN"/>
</dbReference>
<keyword evidence="1" id="KW-0479">Metal-binding</keyword>
<dbReference type="AlphaFoldDB" id="A0A3G2R8M8"/>
<evidence type="ECO:0000313" key="4">
    <source>
        <dbReference type="EMBL" id="AYO31137.1"/>
    </source>
</evidence>
<dbReference type="GO" id="GO:0016818">
    <property type="term" value="F:hydrolase activity, acting on acid anhydrides, in phosphorus-containing anhydrides"/>
    <property type="evidence" value="ECO:0007669"/>
    <property type="project" value="InterPro"/>
</dbReference>
<evidence type="ECO:0000313" key="5">
    <source>
        <dbReference type="Proteomes" id="UP000280960"/>
    </source>
</evidence>
<evidence type="ECO:0000256" key="1">
    <source>
        <dbReference type="ARBA" id="ARBA00022723"/>
    </source>
</evidence>
<feature type="domain" description="HIRAN" evidence="3">
    <location>
        <begin position="184"/>
        <end position="280"/>
    </location>
</feature>
<name>A0A3G2R8M8_9FIRM</name>
<dbReference type="Gene3D" id="3.30.70.2330">
    <property type="match status" value="1"/>
</dbReference>
<dbReference type="Pfam" id="PF08797">
    <property type="entry name" value="HIRAN"/>
    <property type="match status" value="1"/>
</dbReference>
<reference evidence="4 5" key="1">
    <citation type="submission" date="2018-10" db="EMBL/GenBank/DDBJ databases">
        <authorList>
            <person name="Zhang X."/>
        </authorList>
    </citation>
    <scope>NUCLEOTIDE SEQUENCE [LARGE SCALE GENOMIC DNA]</scope>
    <source>
        <strain evidence="4 5">SK-G1</strain>
    </source>
</reference>
<dbReference type="GO" id="GO:0008270">
    <property type="term" value="F:zinc ion binding"/>
    <property type="evidence" value="ECO:0007669"/>
    <property type="project" value="InterPro"/>
</dbReference>
<keyword evidence="2" id="KW-0378">Hydrolase</keyword>
<protein>
    <recommendedName>
        <fullName evidence="3">HIRAN domain-containing protein</fullName>
    </recommendedName>
</protein>
<evidence type="ECO:0000256" key="2">
    <source>
        <dbReference type="ARBA" id="ARBA00022801"/>
    </source>
</evidence>